<organism evidence="4 5">
    <name type="scientific">Planococcus lenghuensis</name>
    <dbReference type="NCBI Taxonomy" id="2213202"/>
    <lineage>
        <taxon>Bacteria</taxon>
        <taxon>Bacillati</taxon>
        <taxon>Bacillota</taxon>
        <taxon>Bacilli</taxon>
        <taxon>Bacillales</taxon>
        <taxon>Caryophanaceae</taxon>
        <taxon>Planococcus</taxon>
    </lineage>
</organism>
<sequence length="200" mass="22060">MSQHYYSKNPQTQSSPQEWIYQLRGQSFRFHTDSGVFSRQEVDFGSRLLIETFELPETDGPIADIGAGYGPIGLAAAKSFPDREVHLVDVNTRALELAGKNAAANGIENIRVYESDALQAVGTAEFAAILTNPPIRAGKDTVFRFYEEAYAHLAPGGELWVVIQKKQGAPSTEKKLDALFGNVRIAAKEKGYFIFCSIKN</sequence>
<dbReference type="PANTHER" id="PTHR47816:SF4">
    <property type="entry name" value="RIBOSOMAL RNA SMALL SUBUNIT METHYLTRANSFERASE C"/>
    <property type="match status" value="1"/>
</dbReference>
<dbReference type="RefSeq" id="WP_077587630.1">
    <property type="nucleotide sequence ID" value="NZ_CP019640.1"/>
</dbReference>
<dbReference type="AlphaFoldDB" id="A0A1Q2KUF2"/>
<dbReference type="SUPFAM" id="SSF53335">
    <property type="entry name" value="S-adenosyl-L-methionine-dependent methyltransferases"/>
    <property type="match status" value="1"/>
</dbReference>
<dbReference type="GO" id="GO:0008757">
    <property type="term" value="F:S-adenosylmethionine-dependent methyltransferase activity"/>
    <property type="evidence" value="ECO:0007669"/>
    <property type="project" value="InterPro"/>
</dbReference>
<dbReference type="PANTHER" id="PTHR47816">
    <property type="entry name" value="RIBOSOMAL RNA SMALL SUBUNIT METHYLTRANSFERASE C"/>
    <property type="match status" value="1"/>
</dbReference>
<evidence type="ECO:0000256" key="2">
    <source>
        <dbReference type="ARBA" id="ARBA00022679"/>
    </source>
</evidence>
<proteinExistence type="predicted"/>
<protein>
    <submittedName>
        <fullName evidence="4">16S rRNA methyltransferase</fullName>
    </submittedName>
</protein>
<dbReference type="InterPro" id="IPR007848">
    <property type="entry name" value="Small_mtfrase_dom"/>
</dbReference>
<keyword evidence="1 4" id="KW-0489">Methyltransferase</keyword>
<dbReference type="CDD" id="cd02440">
    <property type="entry name" value="AdoMet_MTases"/>
    <property type="match status" value="1"/>
</dbReference>
<dbReference type="Gene3D" id="3.40.50.150">
    <property type="entry name" value="Vaccinia Virus protein VP39"/>
    <property type="match status" value="1"/>
</dbReference>
<dbReference type="InterPro" id="IPR046977">
    <property type="entry name" value="RsmC/RlmG"/>
</dbReference>
<dbReference type="GO" id="GO:0032259">
    <property type="term" value="P:methylation"/>
    <property type="evidence" value="ECO:0007669"/>
    <property type="project" value="UniProtKB-KW"/>
</dbReference>
<keyword evidence="5" id="KW-1185">Reference proteome</keyword>
<evidence type="ECO:0000313" key="5">
    <source>
        <dbReference type="Proteomes" id="UP000188184"/>
    </source>
</evidence>
<gene>
    <name evidence="4" type="ORF">B0X71_00530</name>
</gene>
<keyword evidence="2 4" id="KW-0808">Transferase</keyword>
<dbReference type="Proteomes" id="UP000188184">
    <property type="component" value="Chromosome"/>
</dbReference>
<reference evidence="4 5" key="1">
    <citation type="submission" date="2017-02" db="EMBL/GenBank/DDBJ databases">
        <title>The complete genomic sequence of a novel cold adapted crude oil-degrading bacterium Planococcus qaidamina Y42.</title>
        <authorList>
            <person name="Yang R."/>
        </authorList>
    </citation>
    <scope>NUCLEOTIDE SEQUENCE [LARGE SCALE GENOMIC DNA]</scope>
    <source>
        <strain evidence="4 5">Y42</strain>
    </source>
</reference>
<dbReference type="InterPro" id="IPR029063">
    <property type="entry name" value="SAM-dependent_MTases_sf"/>
</dbReference>
<feature type="domain" description="Methyltransferase small" evidence="3">
    <location>
        <begin position="28"/>
        <end position="195"/>
    </location>
</feature>
<evidence type="ECO:0000313" key="4">
    <source>
        <dbReference type="EMBL" id="AQQ51756.1"/>
    </source>
</evidence>
<dbReference type="OrthoDB" id="9764961at2"/>
<dbReference type="Pfam" id="PF05175">
    <property type="entry name" value="MTS"/>
    <property type="match status" value="1"/>
</dbReference>
<evidence type="ECO:0000259" key="3">
    <source>
        <dbReference type="Pfam" id="PF05175"/>
    </source>
</evidence>
<accession>A0A1Q2KUF2</accession>
<dbReference type="KEGG" id="pmar:B0X71_00530"/>
<name>A0A1Q2KUF2_9BACL</name>
<evidence type="ECO:0000256" key="1">
    <source>
        <dbReference type="ARBA" id="ARBA00022603"/>
    </source>
</evidence>
<dbReference type="EMBL" id="CP019640">
    <property type="protein sequence ID" value="AQQ51756.1"/>
    <property type="molecule type" value="Genomic_DNA"/>
</dbReference>